<keyword evidence="1" id="KW-0812">Transmembrane</keyword>
<accession>A0AAD3CG08</accession>
<organism evidence="2 3">
    <name type="scientific">Chaetoceros tenuissimus</name>
    <dbReference type="NCBI Taxonomy" id="426638"/>
    <lineage>
        <taxon>Eukaryota</taxon>
        <taxon>Sar</taxon>
        <taxon>Stramenopiles</taxon>
        <taxon>Ochrophyta</taxon>
        <taxon>Bacillariophyta</taxon>
        <taxon>Coscinodiscophyceae</taxon>
        <taxon>Chaetocerotophycidae</taxon>
        <taxon>Chaetocerotales</taxon>
        <taxon>Chaetocerotaceae</taxon>
        <taxon>Chaetoceros</taxon>
    </lineage>
</organism>
<dbReference type="PANTHER" id="PTHR23525">
    <property type="entry name" value="TRANSPORTER, PUTATIVE-RELATED"/>
    <property type="match status" value="1"/>
</dbReference>
<comment type="caution">
    <text evidence="2">The sequence shown here is derived from an EMBL/GenBank/DDBJ whole genome shotgun (WGS) entry which is preliminary data.</text>
</comment>
<gene>
    <name evidence="2" type="ORF">CTEN210_00899</name>
</gene>
<dbReference type="Gene3D" id="1.20.1250.20">
    <property type="entry name" value="MFS general substrate transporter like domains"/>
    <property type="match status" value="2"/>
</dbReference>
<dbReference type="SUPFAM" id="SSF103473">
    <property type="entry name" value="MFS general substrate transporter"/>
    <property type="match status" value="1"/>
</dbReference>
<protein>
    <submittedName>
        <fullName evidence="2">Uncharacterized protein</fullName>
    </submittedName>
</protein>
<sequence>MIQESEAGVTIITSFEEDVPYSRTFSNDDDDEDDLNIKLSFSERSERGELGTSRNITAIMIYTYLSFVARSLWNSNALPIFVFLLCKVDDKKTVGFITSLTGMTQLLSSYPASWVADRYRRDRVVKFGSTMGFVSATLTLIAAQRENLTLLAIGLACWGLFQGMVNPSVWALLADSVNSGDRSLYFSKRLQLQFYGRTTGPILSLIMLYNLGIEDWTIETCAAMIKLGQYISIIELFSLFFMSDDFCVNESQQEQVSTPKNSIHLDSKTVGLLEDEENIDTTPKKCVWCNAKRIVPICVAIADLFGGISTGMAVRYFPVFFMDDLNLSPYQIQWIYLISNLLLSWTSRLGQYSGIRIGRLETSIIMKIVGSFSMFGMVACYQDGPEQPQILLLVALYLIRTAAVMGTGALTRSVLMDHVPKNERSRWNSVEAVTNFSWAGSAALGGLLVDARGLLYVFSFSSWCVLFTTIPYGIAIYNGVIREVKVQK</sequence>
<keyword evidence="1" id="KW-1133">Transmembrane helix</keyword>
<evidence type="ECO:0000313" key="2">
    <source>
        <dbReference type="EMBL" id="GFH44425.1"/>
    </source>
</evidence>
<dbReference type="InterPro" id="IPR011701">
    <property type="entry name" value="MFS"/>
</dbReference>
<dbReference type="AlphaFoldDB" id="A0AAD3CG08"/>
<feature type="transmembrane region" description="Helical" evidence="1">
    <location>
        <begin position="194"/>
        <end position="211"/>
    </location>
</feature>
<evidence type="ECO:0000256" key="1">
    <source>
        <dbReference type="SAM" id="Phobius"/>
    </source>
</evidence>
<feature type="transmembrane region" description="Helical" evidence="1">
    <location>
        <begin position="334"/>
        <end position="352"/>
    </location>
</feature>
<feature type="transmembrane region" description="Helical" evidence="1">
    <location>
        <begin position="93"/>
        <end position="112"/>
    </location>
</feature>
<dbReference type="Proteomes" id="UP001054902">
    <property type="component" value="Unassembled WGS sequence"/>
</dbReference>
<feature type="transmembrane region" description="Helical" evidence="1">
    <location>
        <begin position="294"/>
        <end position="314"/>
    </location>
</feature>
<proteinExistence type="predicted"/>
<keyword evidence="1" id="KW-0472">Membrane</keyword>
<dbReference type="EMBL" id="BLLK01000019">
    <property type="protein sequence ID" value="GFH44425.1"/>
    <property type="molecule type" value="Genomic_DNA"/>
</dbReference>
<dbReference type="PANTHER" id="PTHR23525:SF1">
    <property type="entry name" value="NODULIN-LIKE DOMAIN-CONTAINING PROTEIN"/>
    <property type="match status" value="1"/>
</dbReference>
<dbReference type="InterPro" id="IPR036259">
    <property type="entry name" value="MFS_trans_sf"/>
</dbReference>
<feature type="transmembrane region" description="Helical" evidence="1">
    <location>
        <begin position="455"/>
        <end position="480"/>
    </location>
</feature>
<name>A0AAD3CG08_9STRA</name>
<evidence type="ECO:0000313" key="3">
    <source>
        <dbReference type="Proteomes" id="UP001054902"/>
    </source>
</evidence>
<feature type="transmembrane region" description="Helical" evidence="1">
    <location>
        <begin position="56"/>
        <end position="73"/>
    </location>
</feature>
<feature type="transmembrane region" description="Helical" evidence="1">
    <location>
        <begin position="390"/>
        <end position="411"/>
    </location>
</feature>
<keyword evidence="3" id="KW-1185">Reference proteome</keyword>
<feature type="transmembrane region" description="Helical" evidence="1">
    <location>
        <begin position="149"/>
        <end position="173"/>
    </location>
</feature>
<reference evidence="2 3" key="1">
    <citation type="journal article" date="2021" name="Sci. Rep.">
        <title>The genome of the diatom Chaetoceros tenuissimus carries an ancient integrated fragment of an extant virus.</title>
        <authorList>
            <person name="Hongo Y."/>
            <person name="Kimura K."/>
            <person name="Takaki Y."/>
            <person name="Yoshida Y."/>
            <person name="Baba S."/>
            <person name="Kobayashi G."/>
            <person name="Nagasaki K."/>
            <person name="Hano T."/>
            <person name="Tomaru Y."/>
        </authorList>
    </citation>
    <scope>NUCLEOTIDE SEQUENCE [LARGE SCALE GENOMIC DNA]</scope>
    <source>
        <strain evidence="2 3">NIES-3715</strain>
    </source>
</reference>
<dbReference type="GO" id="GO:0022857">
    <property type="term" value="F:transmembrane transporter activity"/>
    <property type="evidence" value="ECO:0007669"/>
    <property type="project" value="InterPro"/>
</dbReference>
<feature type="transmembrane region" description="Helical" evidence="1">
    <location>
        <begin position="432"/>
        <end position="449"/>
    </location>
</feature>
<feature type="transmembrane region" description="Helical" evidence="1">
    <location>
        <begin position="364"/>
        <end position="384"/>
    </location>
</feature>
<dbReference type="Pfam" id="PF07690">
    <property type="entry name" value="MFS_1"/>
    <property type="match status" value="1"/>
</dbReference>